<gene>
    <name evidence="1" type="ORF">T07_13459</name>
</gene>
<accession>A0A0V0RRR8</accession>
<sequence length="99" mass="11379">MYISNILCLYGGGDGVCRINHLFLKAFISFDNNYDKQITQLGPLLVTIFTAQVIDSRAKLNFFFHLQLGRGLKISTVQYDNRLWKEEIALPAMQQFYVA</sequence>
<protein>
    <submittedName>
        <fullName evidence="1">Uncharacterized protein</fullName>
    </submittedName>
</protein>
<reference evidence="1 2" key="1">
    <citation type="submission" date="2015-01" db="EMBL/GenBank/DDBJ databases">
        <title>Evolution of Trichinella species and genotypes.</title>
        <authorList>
            <person name="Korhonen P.K."/>
            <person name="Edoardo P."/>
            <person name="Giuseppe L.R."/>
            <person name="Gasser R.B."/>
        </authorList>
    </citation>
    <scope>NUCLEOTIDE SEQUENCE [LARGE SCALE GENOMIC DNA]</scope>
    <source>
        <strain evidence="1">ISS37</strain>
    </source>
</reference>
<name>A0A0V0RRR8_9BILA</name>
<evidence type="ECO:0000313" key="1">
    <source>
        <dbReference type="EMBL" id="KRX17161.1"/>
    </source>
</evidence>
<dbReference type="Proteomes" id="UP000054630">
    <property type="component" value="Unassembled WGS sequence"/>
</dbReference>
<keyword evidence="2" id="KW-1185">Reference proteome</keyword>
<evidence type="ECO:0000313" key="2">
    <source>
        <dbReference type="Proteomes" id="UP000054630"/>
    </source>
</evidence>
<proteinExistence type="predicted"/>
<organism evidence="1 2">
    <name type="scientific">Trichinella nelsoni</name>
    <dbReference type="NCBI Taxonomy" id="6336"/>
    <lineage>
        <taxon>Eukaryota</taxon>
        <taxon>Metazoa</taxon>
        <taxon>Ecdysozoa</taxon>
        <taxon>Nematoda</taxon>
        <taxon>Enoplea</taxon>
        <taxon>Dorylaimia</taxon>
        <taxon>Trichinellida</taxon>
        <taxon>Trichinellidae</taxon>
        <taxon>Trichinella</taxon>
    </lineage>
</organism>
<comment type="caution">
    <text evidence="1">The sequence shown here is derived from an EMBL/GenBank/DDBJ whole genome shotgun (WGS) entry which is preliminary data.</text>
</comment>
<dbReference type="EMBL" id="JYDL01000092">
    <property type="protein sequence ID" value="KRX17161.1"/>
    <property type="molecule type" value="Genomic_DNA"/>
</dbReference>
<dbReference type="AlphaFoldDB" id="A0A0V0RRR8"/>